<dbReference type="EMBL" id="CAJVQA010000551">
    <property type="protein sequence ID" value="CAG8480261.1"/>
    <property type="molecule type" value="Genomic_DNA"/>
</dbReference>
<dbReference type="GO" id="GO:0016491">
    <property type="term" value="F:oxidoreductase activity"/>
    <property type="evidence" value="ECO:0007669"/>
    <property type="project" value="TreeGrafter"/>
</dbReference>
<dbReference type="PANTHER" id="PTHR11709:SF511">
    <property type="entry name" value="LACCASE"/>
    <property type="match status" value="1"/>
</dbReference>
<dbReference type="SUPFAM" id="SSF49503">
    <property type="entry name" value="Cupredoxins"/>
    <property type="match status" value="1"/>
</dbReference>
<evidence type="ECO:0000313" key="6">
    <source>
        <dbReference type="Proteomes" id="UP000789759"/>
    </source>
</evidence>
<organism evidence="5 6">
    <name type="scientific">Cetraspora pellucida</name>
    <dbReference type="NCBI Taxonomy" id="1433469"/>
    <lineage>
        <taxon>Eukaryota</taxon>
        <taxon>Fungi</taxon>
        <taxon>Fungi incertae sedis</taxon>
        <taxon>Mucoromycota</taxon>
        <taxon>Glomeromycotina</taxon>
        <taxon>Glomeromycetes</taxon>
        <taxon>Diversisporales</taxon>
        <taxon>Gigasporaceae</taxon>
        <taxon>Cetraspora</taxon>
    </lineage>
</organism>
<reference evidence="5" key="1">
    <citation type="submission" date="2021-06" db="EMBL/GenBank/DDBJ databases">
        <authorList>
            <person name="Kallberg Y."/>
            <person name="Tangrot J."/>
            <person name="Rosling A."/>
        </authorList>
    </citation>
    <scope>NUCLEOTIDE SEQUENCE</scope>
    <source>
        <strain evidence="5">FL966</strain>
    </source>
</reference>
<keyword evidence="2" id="KW-0186">Copper</keyword>
<accession>A0A9N8WA40</accession>
<comment type="caution">
    <text evidence="5">The sequence shown here is derived from an EMBL/GenBank/DDBJ whole genome shotgun (WGS) entry which is preliminary data.</text>
</comment>
<dbReference type="Pfam" id="PF07732">
    <property type="entry name" value="Cu-oxidase_3"/>
    <property type="match status" value="1"/>
</dbReference>
<keyword evidence="3" id="KW-0732">Signal</keyword>
<dbReference type="Gene3D" id="2.60.40.420">
    <property type="entry name" value="Cupredoxins - blue copper proteins"/>
    <property type="match status" value="1"/>
</dbReference>
<evidence type="ECO:0000259" key="4">
    <source>
        <dbReference type="Pfam" id="PF07732"/>
    </source>
</evidence>
<protein>
    <submittedName>
        <fullName evidence="5">6418_t:CDS:1</fullName>
    </submittedName>
</protein>
<dbReference type="GO" id="GO:0005507">
    <property type="term" value="F:copper ion binding"/>
    <property type="evidence" value="ECO:0007669"/>
    <property type="project" value="InterPro"/>
</dbReference>
<dbReference type="InterPro" id="IPR045087">
    <property type="entry name" value="Cu-oxidase_fam"/>
</dbReference>
<evidence type="ECO:0000256" key="2">
    <source>
        <dbReference type="ARBA" id="ARBA00023008"/>
    </source>
</evidence>
<dbReference type="Proteomes" id="UP000789759">
    <property type="component" value="Unassembled WGS sequence"/>
</dbReference>
<keyword evidence="6" id="KW-1185">Reference proteome</keyword>
<dbReference type="OrthoDB" id="2121828at2759"/>
<sequence>MKILMLSSIITFSLLLLQSHYHSQGNFHLPDGFTREIYTINGRFPSPLIEVNKGDILIFNVNNYLEDETTIHSHGMFRHETPCYDGAPGKIRRDIPPEKSFTRKVMQYALMNLILVLEPTPSELLTNCGLPQKKLEEVKPSSMSMNYVVIDEKVNPGLYRQRGKPYRLRSHLALHYRDVPTILA</sequence>
<proteinExistence type="inferred from homology"/>
<comment type="similarity">
    <text evidence="1">Belongs to the multicopper oxidase family.</text>
</comment>
<evidence type="ECO:0000256" key="3">
    <source>
        <dbReference type="SAM" id="SignalP"/>
    </source>
</evidence>
<dbReference type="InterPro" id="IPR008972">
    <property type="entry name" value="Cupredoxin"/>
</dbReference>
<evidence type="ECO:0000256" key="1">
    <source>
        <dbReference type="ARBA" id="ARBA00010609"/>
    </source>
</evidence>
<dbReference type="InterPro" id="IPR011707">
    <property type="entry name" value="Cu-oxidase-like_N"/>
</dbReference>
<feature type="domain" description="Plastocyanin-like" evidence="4">
    <location>
        <begin position="29"/>
        <end position="104"/>
    </location>
</feature>
<feature type="chain" id="PRO_5040341741" evidence="3">
    <location>
        <begin position="26"/>
        <end position="184"/>
    </location>
</feature>
<name>A0A9N8WA40_9GLOM</name>
<dbReference type="PANTHER" id="PTHR11709">
    <property type="entry name" value="MULTI-COPPER OXIDASE"/>
    <property type="match status" value="1"/>
</dbReference>
<gene>
    <name evidence="5" type="ORF">CPELLU_LOCUS1487</name>
</gene>
<feature type="signal peptide" evidence="3">
    <location>
        <begin position="1"/>
        <end position="25"/>
    </location>
</feature>
<evidence type="ECO:0000313" key="5">
    <source>
        <dbReference type="EMBL" id="CAG8480261.1"/>
    </source>
</evidence>
<dbReference type="AlphaFoldDB" id="A0A9N8WA40"/>